<keyword evidence="2" id="KW-1185">Reference proteome</keyword>
<dbReference type="AlphaFoldDB" id="A0A089IRY9"/>
<evidence type="ECO:0000313" key="2">
    <source>
        <dbReference type="Proteomes" id="UP000029409"/>
    </source>
</evidence>
<reference evidence="1 2" key="1">
    <citation type="submission" date="2014-08" db="EMBL/GenBank/DDBJ databases">
        <title>Comparative genomics of the Paenibacillus odorifer group.</title>
        <authorList>
            <person name="den Bakker H.C."/>
            <person name="Tsai Y.-C."/>
            <person name="Martin N."/>
            <person name="Korlach J."/>
            <person name="Wiedmann M."/>
        </authorList>
    </citation>
    <scope>NUCLEOTIDE SEQUENCE [LARGE SCALE GENOMIC DNA]</scope>
    <source>
        <strain evidence="1 2">DSM 1735</strain>
    </source>
</reference>
<dbReference type="KEGG" id="pdu:PDUR_07520"/>
<gene>
    <name evidence="1" type="ORF">PDUR_07520</name>
</gene>
<accession>A0A089IRY9</accession>
<dbReference type="EMBL" id="CP009288">
    <property type="protein sequence ID" value="AIQ11799.1"/>
    <property type="molecule type" value="Genomic_DNA"/>
</dbReference>
<name>A0A089IRY9_PAEDU</name>
<proteinExistence type="predicted"/>
<evidence type="ECO:0000313" key="1">
    <source>
        <dbReference type="EMBL" id="AIQ11799.1"/>
    </source>
</evidence>
<sequence length="210" mass="23875">MVSKTVSSIVDIFITGGNELDTVTLNSICGGAFDNNLEIIPDGTVVTLRRGKITRKVTIRQGEGSECVANSLRVSRALARIFRLRNQTRFTFTFNTVTKTLTMCRKRVTADTLLLTANSRMLRDRVAIGLGIARKDGNYLRGGELITLRRGNIRKRLRFVLLTENDVFNNTFSLNPRVIRLLGLEANKRYRITYDQVKREYVFIRQVARS</sequence>
<organism evidence="1 2">
    <name type="scientific">Paenibacillus durus</name>
    <name type="common">Paenibacillus azotofixans</name>
    <dbReference type="NCBI Taxonomy" id="44251"/>
    <lineage>
        <taxon>Bacteria</taxon>
        <taxon>Bacillati</taxon>
        <taxon>Bacillota</taxon>
        <taxon>Bacilli</taxon>
        <taxon>Bacillales</taxon>
        <taxon>Paenibacillaceae</taxon>
        <taxon>Paenibacillus</taxon>
    </lineage>
</organism>
<dbReference type="eggNOG" id="ENOG50306DH">
    <property type="taxonomic scope" value="Bacteria"/>
</dbReference>
<dbReference type="Proteomes" id="UP000029409">
    <property type="component" value="Chromosome"/>
</dbReference>
<protein>
    <submittedName>
        <fullName evidence="1">Uncharacterized protein</fullName>
    </submittedName>
</protein>